<sequence>MIAATVRTFAPELWSSVDYFRFFYIGTHSFNSDTTKAISGVRNHFQKALILHQLSTKLLPNLSNDEAEIQSKGYTPATNAKEFSAVLEEVFTELYSSIDCTRKIIVAIYRRTRGLPDSTRKLFHRVSDGLLGNDFPDELKHAIASADWYDELLAIRDELTHSDIGNCMIDRDTKLVTYMHTGIYRNGIPLIITDVMGKLQFLIQSINTFLEAVFHFLNSQLEITTIDQLCGIFFGRAYLRTLTIEPSIDLNSGICQSHTWFDHDVQFRCPLANSCGAYTRAKSPHQPKPN</sequence>
<dbReference type="Proteomes" id="UP000825679">
    <property type="component" value="Chromosome"/>
</dbReference>
<accession>A0ABX8Z4I5</accession>
<reference evidence="1 2" key="1">
    <citation type="submission" date="2021-08" db="EMBL/GenBank/DDBJ databases">
        <title>complete genome sequencing of Deefgea sp. D25.</title>
        <authorList>
            <person name="Bae J.-W."/>
            <person name="Gim D.-H."/>
        </authorList>
    </citation>
    <scope>NUCLEOTIDE SEQUENCE [LARGE SCALE GENOMIC DNA]</scope>
    <source>
        <strain evidence="1 2">D25</strain>
    </source>
</reference>
<gene>
    <name evidence="1" type="ORF">K4H28_14535</name>
</gene>
<evidence type="ECO:0008006" key="3">
    <source>
        <dbReference type="Google" id="ProtNLM"/>
    </source>
</evidence>
<organism evidence="1 2">
    <name type="scientific">Deefgea tanakiae</name>
    <dbReference type="NCBI Taxonomy" id="2865840"/>
    <lineage>
        <taxon>Bacteria</taxon>
        <taxon>Pseudomonadati</taxon>
        <taxon>Pseudomonadota</taxon>
        <taxon>Betaproteobacteria</taxon>
        <taxon>Neisseriales</taxon>
        <taxon>Chitinibacteraceae</taxon>
        <taxon>Deefgea</taxon>
    </lineage>
</organism>
<proteinExistence type="predicted"/>
<keyword evidence="2" id="KW-1185">Reference proteome</keyword>
<name>A0ABX8Z4I5_9NEIS</name>
<evidence type="ECO:0000313" key="1">
    <source>
        <dbReference type="EMBL" id="QZA77481.1"/>
    </source>
</evidence>
<dbReference type="EMBL" id="CP081150">
    <property type="protein sequence ID" value="QZA77481.1"/>
    <property type="molecule type" value="Genomic_DNA"/>
</dbReference>
<protein>
    <recommendedName>
        <fullName evidence="3">HEPN AbiU2-like domain-containing protein</fullName>
    </recommendedName>
</protein>
<dbReference type="RefSeq" id="WP_221005862.1">
    <property type="nucleotide sequence ID" value="NZ_CP081150.1"/>
</dbReference>
<evidence type="ECO:0000313" key="2">
    <source>
        <dbReference type="Proteomes" id="UP000825679"/>
    </source>
</evidence>